<dbReference type="RefSeq" id="WP_174399872.1">
    <property type="nucleotide sequence ID" value="NZ_VBSB01000014.1"/>
</dbReference>
<dbReference type="InterPro" id="IPR022907">
    <property type="entry name" value="VapC_family"/>
</dbReference>
<proteinExistence type="inferred from homology"/>
<accession>A0ABX2K4W4</accession>
<keyword evidence="6 8" id="KW-0460">Magnesium</keyword>
<sequence>MERIILDTGVLVAAVRGRVSLPDDADIAIPAIAVAEFLAGVHLGSDAGRQAAQKAFLDDVLAVVPVSEYDRSVAEHHAELLAHTARAGAARGAHDLIIAATARATDRVILTTDGRAKFDELPGVVARIA</sequence>
<feature type="domain" description="PIN" evidence="9">
    <location>
        <begin position="4"/>
        <end position="120"/>
    </location>
</feature>
<dbReference type="InterPro" id="IPR002716">
    <property type="entry name" value="PIN_dom"/>
</dbReference>
<comment type="function">
    <text evidence="8">Toxic component of a toxin-antitoxin (TA) system. An RNase.</text>
</comment>
<protein>
    <recommendedName>
        <fullName evidence="8">Ribonuclease VapC</fullName>
        <shortName evidence="8">RNase VapC</shortName>
        <ecNumber evidence="8">3.1.-.-</ecNumber>
    </recommendedName>
    <alternativeName>
        <fullName evidence="8">Toxin VapC</fullName>
    </alternativeName>
</protein>
<evidence type="ECO:0000256" key="2">
    <source>
        <dbReference type="ARBA" id="ARBA00022649"/>
    </source>
</evidence>
<evidence type="ECO:0000313" key="10">
    <source>
        <dbReference type="EMBL" id="NTY62143.1"/>
    </source>
</evidence>
<feature type="binding site" evidence="8">
    <location>
        <position position="7"/>
    </location>
    <ligand>
        <name>Mg(2+)</name>
        <dbReference type="ChEBI" id="CHEBI:18420"/>
    </ligand>
</feature>
<name>A0ABX2K4W4_9MYCO</name>
<dbReference type="PANTHER" id="PTHR33653:SF1">
    <property type="entry name" value="RIBONUCLEASE VAPC2"/>
    <property type="match status" value="1"/>
</dbReference>
<comment type="similarity">
    <text evidence="7 8">Belongs to the PINc/VapC protein family.</text>
</comment>
<evidence type="ECO:0000256" key="8">
    <source>
        <dbReference type="HAMAP-Rule" id="MF_00265"/>
    </source>
</evidence>
<keyword evidence="8" id="KW-0800">Toxin</keyword>
<evidence type="ECO:0000313" key="11">
    <source>
        <dbReference type="Proteomes" id="UP000708347"/>
    </source>
</evidence>
<evidence type="ECO:0000259" key="9">
    <source>
        <dbReference type="Pfam" id="PF01850"/>
    </source>
</evidence>
<dbReference type="Proteomes" id="UP000708347">
    <property type="component" value="Unassembled WGS sequence"/>
</dbReference>
<gene>
    <name evidence="8" type="primary">vapC</name>
    <name evidence="10" type="ORF">FEG63_21610</name>
</gene>
<keyword evidence="3 8" id="KW-0540">Nuclease</keyword>
<dbReference type="Gene3D" id="3.40.50.1010">
    <property type="entry name" value="5'-nuclease"/>
    <property type="match status" value="1"/>
</dbReference>
<organism evidence="10 11">
    <name type="scientific">Mycolicibacterium sphagni</name>
    <dbReference type="NCBI Taxonomy" id="1786"/>
    <lineage>
        <taxon>Bacteria</taxon>
        <taxon>Bacillati</taxon>
        <taxon>Actinomycetota</taxon>
        <taxon>Actinomycetes</taxon>
        <taxon>Mycobacteriales</taxon>
        <taxon>Mycobacteriaceae</taxon>
        <taxon>Mycolicibacterium</taxon>
    </lineage>
</organism>
<reference evidence="10 11" key="1">
    <citation type="submission" date="2019-05" db="EMBL/GenBank/DDBJ databases">
        <title>Mycolicibacterium sphagni ENV482 genome assembly.</title>
        <authorList>
            <person name="Chen W."/>
            <person name="Faulkner N.W."/>
            <person name="Hyman M.R."/>
        </authorList>
    </citation>
    <scope>NUCLEOTIDE SEQUENCE [LARGE SCALE GENOMIC DNA]</scope>
    <source>
        <strain evidence="10 11">ENV482</strain>
    </source>
</reference>
<evidence type="ECO:0000256" key="6">
    <source>
        <dbReference type="ARBA" id="ARBA00022842"/>
    </source>
</evidence>
<dbReference type="InterPro" id="IPR029060">
    <property type="entry name" value="PIN-like_dom_sf"/>
</dbReference>
<evidence type="ECO:0000256" key="3">
    <source>
        <dbReference type="ARBA" id="ARBA00022722"/>
    </source>
</evidence>
<keyword evidence="11" id="KW-1185">Reference proteome</keyword>
<keyword evidence="5 8" id="KW-0378">Hydrolase</keyword>
<dbReference type="PANTHER" id="PTHR33653">
    <property type="entry name" value="RIBONUCLEASE VAPC2"/>
    <property type="match status" value="1"/>
</dbReference>
<dbReference type="HAMAP" id="MF_00265">
    <property type="entry name" value="VapC_Nob1"/>
    <property type="match status" value="1"/>
</dbReference>
<dbReference type="EC" id="3.1.-.-" evidence="8"/>
<dbReference type="Pfam" id="PF01850">
    <property type="entry name" value="PIN"/>
    <property type="match status" value="1"/>
</dbReference>
<dbReference type="InterPro" id="IPR050556">
    <property type="entry name" value="Type_II_TA_system_RNase"/>
</dbReference>
<evidence type="ECO:0000256" key="7">
    <source>
        <dbReference type="ARBA" id="ARBA00038093"/>
    </source>
</evidence>
<evidence type="ECO:0000256" key="5">
    <source>
        <dbReference type="ARBA" id="ARBA00022801"/>
    </source>
</evidence>
<keyword evidence="2 8" id="KW-1277">Toxin-antitoxin system</keyword>
<comment type="caution">
    <text evidence="10">The sequence shown here is derived from an EMBL/GenBank/DDBJ whole genome shotgun (WGS) entry which is preliminary data.</text>
</comment>
<comment type="cofactor">
    <cofactor evidence="1 8">
        <name>Mg(2+)</name>
        <dbReference type="ChEBI" id="CHEBI:18420"/>
    </cofactor>
</comment>
<keyword evidence="4 8" id="KW-0479">Metal-binding</keyword>
<evidence type="ECO:0000256" key="1">
    <source>
        <dbReference type="ARBA" id="ARBA00001946"/>
    </source>
</evidence>
<evidence type="ECO:0000256" key="4">
    <source>
        <dbReference type="ARBA" id="ARBA00022723"/>
    </source>
</evidence>
<dbReference type="SUPFAM" id="SSF88723">
    <property type="entry name" value="PIN domain-like"/>
    <property type="match status" value="1"/>
</dbReference>
<feature type="binding site" evidence="8">
    <location>
        <position position="95"/>
    </location>
    <ligand>
        <name>Mg(2+)</name>
        <dbReference type="ChEBI" id="CHEBI:18420"/>
    </ligand>
</feature>
<dbReference type="EMBL" id="VBSB01000014">
    <property type="protein sequence ID" value="NTY62143.1"/>
    <property type="molecule type" value="Genomic_DNA"/>
</dbReference>